<name>A0A931HDN4_9SPHN</name>
<gene>
    <name evidence="9" type="ORF">I5E68_12950</name>
</gene>
<evidence type="ECO:0000256" key="2">
    <source>
        <dbReference type="ARBA" id="ARBA00010100"/>
    </source>
</evidence>
<evidence type="ECO:0000256" key="1">
    <source>
        <dbReference type="ARBA" id="ARBA00004651"/>
    </source>
</evidence>
<dbReference type="GO" id="GO:0015129">
    <property type="term" value="F:lactate transmembrane transporter activity"/>
    <property type="evidence" value="ECO:0007669"/>
    <property type="project" value="UniProtKB-UniRule"/>
</dbReference>
<evidence type="ECO:0000313" key="9">
    <source>
        <dbReference type="EMBL" id="MBH0113854.1"/>
    </source>
</evidence>
<evidence type="ECO:0000256" key="6">
    <source>
        <dbReference type="ARBA" id="ARBA00022989"/>
    </source>
</evidence>
<evidence type="ECO:0000256" key="3">
    <source>
        <dbReference type="ARBA" id="ARBA00022448"/>
    </source>
</evidence>
<organism evidence="9 10">
    <name type="scientific">Novosphingobium aureum</name>
    <dbReference type="NCBI Taxonomy" id="2792964"/>
    <lineage>
        <taxon>Bacteria</taxon>
        <taxon>Pseudomonadati</taxon>
        <taxon>Pseudomonadota</taxon>
        <taxon>Alphaproteobacteria</taxon>
        <taxon>Sphingomonadales</taxon>
        <taxon>Sphingomonadaceae</taxon>
        <taxon>Novosphingobium</taxon>
    </lineage>
</organism>
<keyword evidence="6 8" id="KW-1133">Transmembrane helix</keyword>
<dbReference type="GO" id="GO:0005886">
    <property type="term" value="C:plasma membrane"/>
    <property type="evidence" value="ECO:0007669"/>
    <property type="project" value="UniProtKB-SubCell"/>
</dbReference>
<dbReference type="Proteomes" id="UP000617634">
    <property type="component" value="Unassembled WGS sequence"/>
</dbReference>
<feature type="transmembrane region" description="Helical" evidence="8">
    <location>
        <begin position="526"/>
        <end position="551"/>
    </location>
</feature>
<protein>
    <recommendedName>
        <fullName evidence="8">L-lactate permease</fullName>
    </recommendedName>
</protein>
<sequence>MIWPQNYDPVGNGWISTILAAAPVVVMLGGLGLLHMRAHIAALAGLAVALLIAIAVYGMPTGSAFAAAGFGAAYGLLPIGWIVLNIIFLYQLTNECGQFEIMRNSIARITDDSRLQLLLIAFCFGAFFEGAAGFGTPVAVTGAMLIGLGFTRLQASGLSLIANTAPVAFGALGTPLLTLSAITGLPLLELSAMVGRQMTIFCIIVPFWLLVAYCGWRRTLEVWPAVLVTGLTFGLAQLAISNLHGPWLTAVGSALLTILVLIGFLRVWKPRSVMHVNDAPLSKGDSRAVEEEMAEERVHPDAEHPTPAAVRKAWMPWLILTVMIFVWGLPFVKTGLDALFKPSFAVPLLDGMVQRMPPVVAAPEVEGAVFNLNLFSATGSGILLAAIFSGFLLGMRPAQIVGTYARSLKLVAPSLLTIAAMLALGYVTRFAGIDATMGLAFAGTGVLYPFFGTMLGWLGVAVTGSDTASNVLFGSLQKITSQQLGLPPILMAGANSAGGVMGKMIDAQSIVVASTATKWFGAEGKILRYVLVHSIALGMMMGGLVMLMAYVPPFTDWVVK</sequence>
<feature type="transmembrane region" description="Helical" evidence="8">
    <location>
        <begin position="138"/>
        <end position="155"/>
    </location>
</feature>
<dbReference type="GO" id="GO:0015295">
    <property type="term" value="F:solute:proton symporter activity"/>
    <property type="evidence" value="ECO:0007669"/>
    <property type="project" value="TreeGrafter"/>
</dbReference>
<feature type="transmembrane region" description="Helical" evidence="8">
    <location>
        <begin position="407"/>
        <end position="427"/>
    </location>
</feature>
<evidence type="ECO:0000256" key="5">
    <source>
        <dbReference type="ARBA" id="ARBA00022692"/>
    </source>
</evidence>
<evidence type="ECO:0000256" key="8">
    <source>
        <dbReference type="RuleBase" id="RU365092"/>
    </source>
</evidence>
<comment type="function">
    <text evidence="8">Uptake of L-lactate across the membrane. Can also transport D-lactate and glycolate.</text>
</comment>
<accession>A0A931HDN4</accession>
<feature type="transmembrane region" description="Helical" evidence="8">
    <location>
        <begin position="222"/>
        <end position="240"/>
    </location>
</feature>
<evidence type="ECO:0000256" key="4">
    <source>
        <dbReference type="ARBA" id="ARBA00022475"/>
    </source>
</evidence>
<keyword evidence="8" id="KW-0997">Cell inner membrane</keyword>
<proteinExistence type="inferred from homology"/>
<keyword evidence="7 8" id="KW-0472">Membrane</keyword>
<feature type="transmembrane region" description="Helical" evidence="8">
    <location>
        <begin position="439"/>
        <end position="460"/>
    </location>
</feature>
<comment type="subcellular location">
    <subcellularLocation>
        <location evidence="8">Cell inner membrane</location>
        <topology evidence="8">Multi-pass membrane protein</topology>
    </subcellularLocation>
    <subcellularLocation>
        <location evidence="1">Cell membrane</location>
        <topology evidence="1">Multi-pass membrane protein</topology>
    </subcellularLocation>
</comment>
<dbReference type="InterPro" id="IPR003804">
    <property type="entry name" value="Lactate_perm"/>
</dbReference>
<feature type="transmembrane region" description="Helical" evidence="8">
    <location>
        <begin position="65"/>
        <end position="92"/>
    </location>
</feature>
<feature type="transmembrane region" description="Helical" evidence="8">
    <location>
        <begin position="314"/>
        <end position="332"/>
    </location>
</feature>
<feature type="transmembrane region" description="Helical" evidence="8">
    <location>
        <begin position="167"/>
        <end position="188"/>
    </location>
</feature>
<dbReference type="NCBIfam" id="TIGR00795">
    <property type="entry name" value="lctP"/>
    <property type="match status" value="1"/>
</dbReference>
<feature type="transmembrane region" description="Helical" evidence="8">
    <location>
        <begin position="113"/>
        <end position="132"/>
    </location>
</feature>
<feature type="transmembrane region" description="Helical" evidence="8">
    <location>
        <begin position="374"/>
        <end position="395"/>
    </location>
</feature>
<dbReference type="PANTHER" id="PTHR30003">
    <property type="entry name" value="L-LACTATE PERMEASE"/>
    <property type="match status" value="1"/>
</dbReference>
<keyword evidence="10" id="KW-1185">Reference proteome</keyword>
<feature type="transmembrane region" description="Helical" evidence="8">
    <location>
        <begin position="246"/>
        <end position="265"/>
    </location>
</feature>
<evidence type="ECO:0000313" key="10">
    <source>
        <dbReference type="Proteomes" id="UP000617634"/>
    </source>
</evidence>
<evidence type="ECO:0000256" key="7">
    <source>
        <dbReference type="ARBA" id="ARBA00023136"/>
    </source>
</evidence>
<dbReference type="EMBL" id="JADZGI010000001">
    <property type="protein sequence ID" value="MBH0113854.1"/>
    <property type="molecule type" value="Genomic_DNA"/>
</dbReference>
<dbReference type="Pfam" id="PF02652">
    <property type="entry name" value="Lactate_perm"/>
    <property type="match status" value="1"/>
</dbReference>
<dbReference type="RefSeq" id="WP_197164270.1">
    <property type="nucleotide sequence ID" value="NZ_JADZGI010000001.1"/>
</dbReference>
<dbReference type="AlphaFoldDB" id="A0A931HDN4"/>
<dbReference type="PANTHER" id="PTHR30003:SF0">
    <property type="entry name" value="GLYCOLATE PERMEASE GLCA-RELATED"/>
    <property type="match status" value="1"/>
</dbReference>
<comment type="similarity">
    <text evidence="2 8">Belongs to the lactate permease family.</text>
</comment>
<keyword evidence="3 8" id="KW-0813">Transport</keyword>
<feature type="transmembrane region" description="Helical" evidence="8">
    <location>
        <begin position="13"/>
        <end position="33"/>
    </location>
</feature>
<keyword evidence="4" id="KW-1003">Cell membrane</keyword>
<comment type="caution">
    <text evidence="9">The sequence shown here is derived from an EMBL/GenBank/DDBJ whole genome shotgun (WGS) entry which is preliminary data.</text>
</comment>
<feature type="transmembrane region" description="Helical" evidence="8">
    <location>
        <begin position="40"/>
        <end position="59"/>
    </location>
</feature>
<reference evidence="9" key="1">
    <citation type="submission" date="2020-11" db="EMBL/GenBank/DDBJ databases">
        <title>Novosphingobium aureum sp. nov., a marine bacterium isolated from sediment of a salt flat.</title>
        <authorList>
            <person name="Yoo Y."/>
            <person name="Kim J.-J."/>
        </authorList>
    </citation>
    <scope>NUCLEOTIDE SEQUENCE</scope>
    <source>
        <strain evidence="9">YJ-S2-02</strain>
    </source>
</reference>
<feature type="transmembrane region" description="Helical" evidence="8">
    <location>
        <begin position="194"/>
        <end position="215"/>
    </location>
</feature>
<keyword evidence="5 8" id="KW-0812">Transmembrane</keyword>